<dbReference type="SUPFAM" id="SSF51905">
    <property type="entry name" value="FAD/NAD(P)-binding domain"/>
    <property type="match status" value="1"/>
</dbReference>
<evidence type="ECO:0000256" key="12">
    <source>
        <dbReference type="RuleBase" id="RU364052"/>
    </source>
</evidence>
<evidence type="ECO:0000256" key="7">
    <source>
        <dbReference type="ARBA" id="ARBA00019046"/>
    </source>
</evidence>
<evidence type="ECO:0000256" key="9">
    <source>
        <dbReference type="ARBA" id="ARBA00022827"/>
    </source>
</evidence>
<proteinExistence type="inferred from homology"/>
<dbReference type="AlphaFoldDB" id="A0ABD6FEA1"/>
<dbReference type="Pfam" id="PF01593">
    <property type="entry name" value="Amino_oxidase"/>
    <property type="match status" value="1"/>
</dbReference>
<evidence type="ECO:0000259" key="13">
    <source>
        <dbReference type="Pfam" id="PF01593"/>
    </source>
</evidence>
<comment type="caution">
    <text evidence="14">The sequence shown here is derived from an EMBL/GenBank/DDBJ whole genome shotgun (WGS) entry which is preliminary data.</text>
</comment>
<name>A0ABD6FEA1_9PSEU</name>
<evidence type="ECO:0000256" key="3">
    <source>
        <dbReference type="ARBA" id="ARBA00002185"/>
    </source>
</evidence>
<comment type="cofactor">
    <cofactor evidence="2 12">
        <name>FAD</name>
        <dbReference type="ChEBI" id="CHEBI:57692"/>
    </cofactor>
</comment>
<evidence type="ECO:0000313" key="14">
    <source>
        <dbReference type="EMBL" id="MFO7192222.1"/>
    </source>
</evidence>
<dbReference type="GO" id="GO:0004729">
    <property type="term" value="F:oxygen-dependent protoporphyrinogen oxidase activity"/>
    <property type="evidence" value="ECO:0007669"/>
    <property type="project" value="UniProtKB-UniRule"/>
</dbReference>
<feature type="domain" description="Amine oxidase" evidence="13">
    <location>
        <begin position="14"/>
        <end position="457"/>
    </location>
</feature>
<dbReference type="Gene3D" id="1.10.3110.10">
    <property type="entry name" value="protoporphyrinogen ix oxidase, domain 3"/>
    <property type="match status" value="1"/>
</dbReference>
<keyword evidence="10 12" id="KW-0560">Oxidoreductase</keyword>
<dbReference type="Gene3D" id="3.90.660.20">
    <property type="entry name" value="Protoporphyrinogen oxidase, mitochondrial, domain 2"/>
    <property type="match status" value="1"/>
</dbReference>
<comment type="function">
    <text evidence="3 12">Involved in coproporphyrin-dependent heme b biosynthesis. Catalyzes the oxidation of coproporphyrinogen III to coproporphyrin III.</text>
</comment>
<dbReference type="PANTHER" id="PTHR42923:SF3">
    <property type="entry name" value="PROTOPORPHYRINOGEN OXIDASE"/>
    <property type="match status" value="1"/>
</dbReference>
<evidence type="ECO:0000256" key="6">
    <source>
        <dbReference type="ARBA" id="ARBA00012402"/>
    </source>
</evidence>
<keyword evidence="9 12" id="KW-0274">FAD</keyword>
<evidence type="ECO:0000256" key="8">
    <source>
        <dbReference type="ARBA" id="ARBA00022630"/>
    </source>
</evidence>
<keyword evidence="11 12" id="KW-0350">Heme biosynthesis</keyword>
<evidence type="ECO:0000256" key="1">
    <source>
        <dbReference type="ARBA" id="ARBA00001755"/>
    </source>
</evidence>
<dbReference type="Proteomes" id="UP000249324">
    <property type="component" value="Unassembled WGS sequence"/>
</dbReference>
<comment type="catalytic activity">
    <reaction evidence="1">
        <text>coproporphyrinogen III + 3 O2 = coproporphyrin III + 3 H2O2</text>
        <dbReference type="Rhea" id="RHEA:43436"/>
        <dbReference type="ChEBI" id="CHEBI:15379"/>
        <dbReference type="ChEBI" id="CHEBI:16240"/>
        <dbReference type="ChEBI" id="CHEBI:57309"/>
        <dbReference type="ChEBI" id="CHEBI:131725"/>
        <dbReference type="EC" id="1.3.3.15"/>
    </reaction>
    <physiologicalReaction direction="left-to-right" evidence="1">
        <dbReference type="Rhea" id="RHEA:43437"/>
    </physiologicalReaction>
</comment>
<dbReference type="Gene3D" id="3.50.50.60">
    <property type="entry name" value="FAD/NAD(P)-binding domain"/>
    <property type="match status" value="1"/>
</dbReference>
<dbReference type="NCBIfam" id="TIGR00562">
    <property type="entry name" value="proto_IX_ox"/>
    <property type="match status" value="1"/>
</dbReference>
<comment type="similarity">
    <text evidence="5 12">Belongs to the protoporphyrinogen/coproporphyrinogen oxidase family. Coproporphyrinogen III oxidase subfamily.</text>
</comment>
<evidence type="ECO:0000313" key="15">
    <source>
        <dbReference type="Proteomes" id="UP000249324"/>
    </source>
</evidence>
<evidence type="ECO:0000256" key="5">
    <source>
        <dbReference type="ARBA" id="ARBA00008310"/>
    </source>
</evidence>
<dbReference type="GO" id="GO:0005737">
    <property type="term" value="C:cytoplasm"/>
    <property type="evidence" value="ECO:0007669"/>
    <property type="project" value="UniProtKB-SubCell"/>
</dbReference>
<reference evidence="14 15" key="1">
    <citation type="journal article" date="2021" name="BMC Genomics">
        <title>Genome-resolved metagenome and metatranscriptome analyses of thermophilic composting reveal key bacterial players and their metabolic interactions.</title>
        <authorList>
            <person name="Braga L.P.P."/>
            <person name="Pereira R.V."/>
            <person name="Martins L.F."/>
            <person name="Moura L.M.S."/>
            <person name="Sanchez F.B."/>
            <person name="Patane J.S.L."/>
            <person name="da Silva A.M."/>
            <person name="Setubal J.C."/>
        </authorList>
    </citation>
    <scope>NUCLEOTIDE SEQUENCE [LARGE SCALE GENOMIC DNA]</scope>
    <source>
        <strain evidence="14">ZC4RG45</strain>
    </source>
</reference>
<comment type="pathway">
    <text evidence="4 12">Porphyrin-containing compound metabolism; protoheme biosynthesis.</text>
</comment>
<keyword evidence="8 12" id="KW-0285">Flavoprotein</keyword>
<dbReference type="InterPro" id="IPR050464">
    <property type="entry name" value="Zeta_carotene_desat/Oxidored"/>
</dbReference>
<dbReference type="InterPro" id="IPR004572">
    <property type="entry name" value="Protoporphyrinogen_oxidase"/>
</dbReference>
<dbReference type="InterPro" id="IPR036188">
    <property type="entry name" value="FAD/NAD-bd_sf"/>
</dbReference>
<evidence type="ECO:0000256" key="2">
    <source>
        <dbReference type="ARBA" id="ARBA00001974"/>
    </source>
</evidence>
<dbReference type="SUPFAM" id="SSF54373">
    <property type="entry name" value="FAD-linked reductases, C-terminal domain"/>
    <property type="match status" value="1"/>
</dbReference>
<keyword evidence="12" id="KW-0963">Cytoplasm</keyword>
<comment type="subcellular location">
    <subcellularLocation>
        <location evidence="12">Cytoplasm</location>
    </subcellularLocation>
</comment>
<gene>
    <name evidence="14" type="primary">hemG</name>
    <name evidence="14" type="ORF">DIU77_008265</name>
</gene>
<dbReference type="InterPro" id="IPR002937">
    <property type="entry name" value="Amino_oxidase"/>
</dbReference>
<dbReference type="GO" id="GO:0006783">
    <property type="term" value="P:heme biosynthetic process"/>
    <property type="evidence" value="ECO:0007669"/>
    <property type="project" value="UniProtKB-UniRule"/>
</dbReference>
<evidence type="ECO:0000256" key="10">
    <source>
        <dbReference type="ARBA" id="ARBA00023002"/>
    </source>
</evidence>
<protein>
    <recommendedName>
        <fullName evidence="7 12">Coproporphyrinogen III oxidase</fullName>
        <ecNumber evidence="6 12">1.3.3.15</ecNumber>
    </recommendedName>
</protein>
<dbReference type="EC" id="1.3.3.15" evidence="6 12"/>
<accession>A0ABD6FEA1</accession>
<sequence>MSSPVEIAVVGGGISGLTAAVRLRKLLGPAASITVYESTTRLGGKLRTVEVAGVPVDVGAEAFLLRRPEAVELVAELGLQDEVVHAGPASPSVRASGRTVALPRRTFMGIPGDAAEVDGVLSAKGVEQVAAERTLPPVRLPAHDVSLGRLLRQRLGDELVDRLVSPLLGGVYGARADDLGLRAVLPALAKALENGAGSITAAAAGLLPPPQAGGGSPVFGTLRGGLQQVAERAAHVADARVELGTPVRELRRTAAGWQVTAAETRSVDGVILAVPAPAARRLLAGCSPEAADAYGRAELASMAVVTVAFPPGTELPESSGLLIEEGQRRSDGSAVLSKAMTFTSRKWPHIGAAGVIMRASVGRFGQAEQLRMTDDALIEGVLADVADLAGVTVEPIDVHVQRWGGGLPCYGPEHGECVAAIDKAVAGLPRLEVAGALLDGVGIPACIATADAAARRLASQVTVPH</sequence>
<dbReference type="PANTHER" id="PTHR42923">
    <property type="entry name" value="PROTOPORPHYRINOGEN OXIDASE"/>
    <property type="match status" value="1"/>
</dbReference>
<dbReference type="EMBL" id="QGUI02000081">
    <property type="protein sequence ID" value="MFO7192222.1"/>
    <property type="molecule type" value="Genomic_DNA"/>
</dbReference>
<evidence type="ECO:0000256" key="4">
    <source>
        <dbReference type="ARBA" id="ARBA00004744"/>
    </source>
</evidence>
<organism evidence="14 15">
    <name type="scientific">Thermocrispum agreste</name>
    <dbReference type="NCBI Taxonomy" id="37925"/>
    <lineage>
        <taxon>Bacteria</taxon>
        <taxon>Bacillati</taxon>
        <taxon>Actinomycetota</taxon>
        <taxon>Actinomycetes</taxon>
        <taxon>Pseudonocardiales</taxon>
        <taxon>Pseudonocardiaceae</taxon>
        <taxon>Thermocrispum</taxon>
    </lineage>
</organism>
<evidence type="ECO:0000256" key="11">
    <source>
        <dbReference type="ARBA" id="ARBA00023133"/>
    </source>
</evidence>